<protein>
    <submittedName>
        <fullName evidence="1">PBSX family phage terminase large subunit</fullName>
    </submittedName>
</protein>
<feature type="non-terminal residue" evidence="1">
    <location>
        <position position="1"/>
    </location>
</feature>
<dbReference type="EMBL" id="RAHC01000077">
    <property type="protein sequence ID" value="RUP74902.1"/>
    <property type="molecule type" value="Genomic_DNA"/>
</dbReference>
<dbReference type="RefSeq" id="WP_158676228.1">
    <property type="nucleotide sequence ID" value="NZ_RAHC01000077.1"/>
</dbReference>
<organism evidence="1 2">
    <name type="scientific">Spiroplasma poulsonii</name>
    <dbReference type="NCBI Taxonomy" id="2138"/>
    <lineage>
        <taxon>Bacteria</taxon>
        <taxon>Bacillati</taxon>
        <taxon>Mycoplasmatota</taxon>
        <taxon>Mollicutes</taxon>
        <taxon>Entomoplasmatales</taxon>
        <taxon>Spiroplasmataceae</taxon>
        <taxon>Spiroplasma</taxon>
    </lineage>
</organism>
<sequence>SWGLPGNTSGSIFARYIDIMQATDIIQPTKLLGGVDLANSTSPKGHTTAASFWIYNSFDKKAYKVAEYAHSNATQQFKWPLEQVKDILEFYNNQLNQCFNLIQQGISINVDDSAYATLESLNREKYNYTFGQYMNFKPAQKQKFKIKHSVEAFTMLINTNQLKWLWEKCPLSKTQYELIQWEDKPDAREERMLDLYDDTFDSDFYALHFELIPMIKHNSSADYKLW</sequence>
<evidence type="ECO:0000313" key="1">
    <source>
        <dbReference type="EMBL" id="RUP74902.1"/>
    </source>
</evidence>
<dbReference type="NCBIfam" id="TIGR01547">
    <property type="entry name" value="phage_term_2"/>
    <property type="match status" value="1"/>
</dbReference>
<dbReference type="AlphaFoldDB" id="A0A3S0UR47"/>
<name>A0A3S0UR47_9MOLU</name>
<reference evidence="1 2" key="1">
    <citation type="journal article" date="2019" name="Genome Biol. Evol.">
        <title>Toxin and genome evolution in a Drosophila defensive symbiosis.</title>
        <authorList>
            <person name="Ballinger M.J."/>
            <person name="Gawryluk R.M."/>
            <person name="Perlman S.J."/>
        </authorList>
    </citation>
    <scope>NUCLEOTIDE SEQUENCE [LARGE SCALE GENOMIC DNA]</scope>
    <source>
        <strain evidence="2">sNeo</strain>
    </source>
</reference>
<dbReference type="Proteomes" id="UP000274545">
    <property type="component" value="Unassembled WGS sequence"/>
</dbReference>
<feature type="non-terminal residue" evidence="1">
    <location>
        <position position="226"/>
    </location>
</feature>
<proteinExistence type="predicted"/>
<evidence type="ECO:0000313" key="2">
    <source>
        <dbReference type="Proteomes" id="UP000274545"/>
    </source>
</evidence>
<accession>A0A3S0UR47</accession>
<dbReference type="Gene3D" id="3.30.420.280">
    <property type="match status" value="1"/>
</dbReference>
<gene>
    <name evidence="1" type="ORF">D6D54_09290</name>
</gene>
<comment type="caution">
    <text evidence="1">The sequence shown here is derived from an EMBL/GenBank/DDBJ whole genome shotgun (WGS) entry which is preliminary data.</text>
</comment>
<dbReference type="InterPro" id="IPR006437">
    <property type="entry name" value="Phage_terminase_lsu"/>
</dbReference>